<dbReference type="Proteomes" id="UP000031036">
    <property type="component" value="Unassembled WGS sequence"/>
</dbReference>
<organism evidence="2 3">
    <name type="scientific">Toxocara canis</name>
    <name type="common">Canine roundworm</name>
    <dbReference type="NCBI Taxonomy" id="6265"/>
    <lineage>
        <taxon>Eukaryota</taxon>
        <taxon>Metazoa</taxon>
        <taxon>Ecdysozoa</taxon>
        <taxon>Nematoda</taxon>
        <taxon>Chromadorea</taxon>
        <taxon>Rhabditida</taxon>
        <taxon>Spirurina</taxon>
        <taxon>Ascaridomorpha</taxon>
        <taxon>Ascaridoidea</taxon>
        <taxon>Toxocaridae</taxon>
        <taxon>Toxocara</taxon>
    </lineage>
</organism>
<keyword evidence="1" id="KW-0472">Membrane</keyword>
<evidence type="ECO:0000313" key="2">
    <source>
        <dbReference type="EMBL" id="KHN88671.1"/>
    </source>
</evidence>
<keyword evidence="1" id="KW-1133">Transmembrane helix</keyword>
<feature type="transmembrane region" description="Helical" evidence="1">
    <location>
        <begin position="90"/>
        <end position="108"/>
    </location>
</feature>
<sequence>MKRGMSHSTGCFYTLVVSGNFRNHLWHTELKRRYFANRSGTDWLRSVLRLQRYSFFVKAGRLFSFKCWCYCSVLSLTFLLFFFLQFPTFFLRHLCFSVAVGYIFNMGLKMRAFLYIDGVINKFCF</sequence>
<reference evidence="2 3" key="1">
    <citation type="submission" date="2014-11" db="EMBL/GenBank/DDBJ databases">
        <title>Genetic blueprint of the zoonotic pathogen Toxocara canis.</title>
        <authorList>
            <person name="Zhu X.-Q."/>
            <person name="Korhonen P.K."/>
            <person name="Cai H."/>
            <person name="Young N.D."/>
            <person name="Nejsum P."/>
            <person name="von Samson-Himmelstjerna G."/>
            <person name="Boag P.R."/>
            <person name="Tan P."/>
            <person name="Li Q."/>
            <person name="Min J."/>
            <person name="Yang Y."/>
            <person name="Wang X."/>
            <person name="Fang X."/>
            <person name="Hall R.S."/>
            <person name="Hofmann A."/>
            <person name="Sternberg P.W."/>
            <person name="Jex A.R."/>
            <person name="Gasser R.B."/>
        </authorList>
    </citation>
    <scope>NUCLEOTIDE SEQUENCE [LARGE SCALE GENOMIC DNA]</scope>
    <source>
        <strain evidence="2">PN_DK_2014</strain>
    </source>
</reference>
<keyword evidence="1" id="KW-0812">Transmembrane</keyword>
<dbReference type="EMBL" id="JPKZ01000195">
    <property type="protein sequence ID" value="KHN88671.1"/>
    <property type="molecule type" value="Genomic_DNA"/>
</dbReference>
<feature type="non-terminal residue" evidence="2">
    <location>
        <position position="125"/>
    </location>
</feature>
<feature type="transmembrane region" description="Helical" evidence="1">
    <location>
        <begin position="67"/>
        <end position="84"/>
    </location>
</feature>
<gene>
    <name evidence="2" type="ORF">Tcan_01694</name>
</gene>
<keyword evidence="3" id="KW-1185">Reference proteome</keyword>
<dbReference type="AlphaFoldDB" id="A0A0B2VYP5"/>
<protein>
    <submittedName>
        <fullName evidence="2">Uncharacterized protein</fullName>
    </submittedName>
</protein>
<evidence type="ECO:0000256" key="1">
    <source>
        <dbReference type="SAM" id="Phobius"/>
    </source>
</evidence>
<evidence type="ECO:0000313" key="3">
    <source>
        <dbReference type="Proteomes" id="UP000031036"/>
    </source>
</evidence>
<accession>A0A0B2VYP5</accession>
<proteinExistence type="predicted"/>
<comment type="caution">
    <text evidence="2">The sequence shown here is derived from an EMBL/GenBank/DDBJ whole genome shotgun (WGS) entry which is preliminary data.</text>
</comment>
<name>A0A0B2VYP5_TOXCA</name>